<feature type="transmembrane region" description="Helical" evidence="8">
    <location>
        <begin position="157"/>
        <end position="178"/>
    </location>
</feature>
<feature type="transmembrane region" description="Helical" evidence="8">
    <location>
        <begin position="67"/>
        <end position="90"/>
    </location>
</feature>
<evidence type="ECO:0000313" key="11">
    <source>
        <dbReference type="Proteomes" id="UP000028486"/>
    </source>
</evidence>
<dbReference type="GO" id="GO:0005886">
    <property type="term" value="C:plasma membrane"/>
    <property type="evidence" value="ECO:0007669"/>
    <property type="project" value="UniProtKB-SubCell"/>
</dbReference>
<keyword evidence="3 7" id="KW-0812">Transmembrane</keyword>
<organism evidence="10 11">
    <name type="scientific">Campylobacter iguaniorum</name>
    <dbReference type="NCBI Taxonomy" id="1244531"/>
    <lineage>
        <taxon>Bacteria</taxon>
        <taxon>Pseudomonadati</taxon>
        <taxon>Campylobacterota</taxon>
        <taxon>Epsilonproteobacteria</taxon>
        <taxon>Campylobacterales</taxon>
        <taxon>Campylobacteraceae</taxon>
        <taxon>Campylobacter</taxon>
    </lineage>
</organism>
<name>A0A076F8K4_9BACT</name>
<accession>A0A076F8K4</accession>
<feature type="transmembrane region" description="Helical" evidence="8">
    <location>
        <begin position="412"/>
        <end position="441"/>
    </location>
</feature>
<dbReference type="InterPro" id="IPR001750">
    <property type="entry name" value="ND/Mrp_TM"/>
</dbReference>
<dbReference type="HOGENOM" id="CLU_007100_8_1_7"/>
<dbReference type="AlphaFoldDB" id="A0A076F8K4"/>
<dbReference type="PANTHER" id="PTHR42682:SF3">
    <property type="entry name" value="FORMATE HYDROGENLYASE SUBUNIT 3-RELATED"/>
    <property type="match status" value="1"/>
</dbReference>
<feature type="transmembrane region" description="Helical" evidence="8">
    <location>
        <begin position="235"/>
        <end position="258"/>
    </location>
</feature>
<feature type="transmembrane region" description="Helical" evidence="8">
    <location>
        <begin position="509"/>
        <end position="532"/>
    </location>
</feature>
<dbReference type="GO" id="GO:0008137">
    <property type="term" value="F:NADH dehydrogenase (ubiquinone) activity"/>
    <property type="evidence" value="ECO:0007669"/>
    <property type="project" value="InterPro"/>
</dbReference>
<feature type="transmembrane region" description="Helical" evidence="8">
    <location>
        <begin position="6"/>
        <end position="22"/>
    </location>
</feature>
<feature type="transmembrane region" description="Helical" evidence="8">
    <location>
        <begin position="627"/>
        <end position="648"/>
    </location>
</feature>
<reference evidence="11" key="1">
    <citation type="journal article" date="2014" name="Genome Announc.">
        <title>Complete Genome Sequence of Campylobacter iguaniorum Strain 1485ET, Isolated from a Bearded Dragon (Pogona vitticeps).</title>
        <authorList>
            <person name="Gilbert M.J."/>
            <person name="Miller W.G."/>
            <person name="Yee E."/>
            <person name="Kik M."/>
            <person name="Wagenaar J.A."/>
            <person name="Duim B."/>
        </authorList>
    </citation>
    <scope>NUCLEOTIDE SEQUENCE [LARGE SCALE GENOMIC DNA]</scope>
    <source>
        <strain evidence="11">1485E</strain>
    </source>
</reference>
<evidence type="ECO:0000256" key="5">
    <source>
        <dbReference type="ARBA" id="ARBA00023002"/>
    </source>
</evidence>
<keyword evidence="4 8" id="KW-1133">Transmembrane helix</keyword>
<proteinExistence type="predicted"/>
<evidence type="ECO:0000256" key="6">
    <source>
        <dbReference type="ARBA" id="ARBA00023136"/>
    </source>
</evidence>
<comment type="subcellular location">
    <subcellularLocation>
        <location evidence="1">Cell membrane</location>
        <topology evidence="1">Multi-pass membrane protein</topology>
    </subcellularLocation>
    <subcellularLocation>
        <location evidence="7">Membrane</location>
        <topology evidence="7">Multi-pass membrane protein</topology>
    </subcellularLocation>
</comment>
<feature type="transmembrane region" description="Helical" evidence="8">
    <location>
        <begin position="198"/>
        <end position="223"/>
    </location>
</feature>
<dbReference type="InterPro" id="IPR003918">
    <property type="entry name" value="NADH_UbQ_OxRdtase"/>
</dbReference>
<evidence type="ECO:0000256" key="2">
    <source>
        <dbReference type="ARBA" id="ARBA00022475"/>
    </source>
</evidence>
<dbReference type="RefSeq" id="WP_038452631.1">
    <property type="nucleotide sequence ID" value="NZ_CP009043.1"/>
</dbReference>
<dbReference type="PRINTS" id="PR01437">
    <property type="entry name" value="NUOXDRDTASE4"/>
</dbReference>
<evidence type="ECO:0000256" key="3">
    <source>
        <dbReference type="ARBA" id="ARBA00022692"/>
    </source>
</evidence>
<evidence type="ECO:0000256" key="4">
    <source>
        <dbReference type="ARBA" id="ARBA00022989"/>
    </source>
</evidence>
<dbReference type="EMBL" id="CP009043">
    <property type="protein sequence ID" value="AII14023.1"/>
    <property type="molecule type" value="Genomic_DNA"/>
</dbReference>
<dbReference type="Proteomes" id="UP000028486">
    <property type="component" value="Chromosome"/>
</dbReference>
<protein>
    <submittedName>
        <fullName evidence="10">Hydrogenase-4, component B</fullName>
    </submittedName>
</protein>
<evidence type="ECO:0000256" key="8">
    <source>
        <dbReference type="SAM" id="Phobius"/>
    </source>
</evidence>
<dbReference type="Pfam" id="PF00361">
    <property type="entry name" value="Proton_antipo_M"/>
    <property type="match status" value="1"/>
</dbReference>
<feature type="transmembrane region" description="Helical" evidence="8">
    <location>
        <begin position="264"/>
        <end position="285"/>
    </location>
</feature>
<dbReference type="GO" id="GO:0016491">
    <property type="term" value="F:oxidoreductase activity"/>
    <property type="evidence" value="ECO:0007669"/>
    <property type="project" value="UniProtKB-KW"/>
</dbReference>
<dbReference type="OrthoDB" id="9811798at2"/>
<keyword evidence="2" id="KW-1003">Cell membrane</keyword>
<dbReference type="KEGG" id="caj:CIG1485E_0145"/>
<keyword evidence="6 8" id="KW-0472">Membrane</keyword>
<dbReference type="eggNOG" id="COG0651">
    <property type="taxonomic scope" value="Bacteria"/>
</dbReference>
<feature type="transmembrane region" description="Helical" evidence="8">
    <location>
        <begin position="127"/>
        <end position="145"/>
    </location>
</feature>
<feature type="transmembrane region" description="Helical" evidence="8">
    <location>
        <begin position="27"/>
        <end position="47"/>
    </location>
</feature>
<keyword evidence="5" id="KW-0560">Oxidoreductase</keyword>
<evidence type="ECO:0000259" key="9">
    <source>
        <dbReference type="Pfam" id="PF00361"/>
    </source>
</evidence>
<evidence type="ECO:0000313" key="10">
    <source>
        <dbReference type="EMBL" id="AII14023.1"/>
    </source>
</evidence>
<feature type="domain" description="NADH:quinone oxidoreductase/Mrp antiporter transmembrane" evidence="9">
    <location>
        <begin position="124"/>
        <end position="403"/>
    </location>
</feature>
<dbReference type="GO" id="GO:0042773">
    <property type="term" value="P:ATP synthesis coupled electron transport"/>
    <property type="evidence" value="ECO:0007669"/>
    <property type="project" value="InterPro"/>
</dbReference>
<evidence type="ECO:0000256" key="1">
    <source>
        <dbReference type="ARBA" id="ARBA00004651"/>
    </source>
</evidence>
<dbReference type="PANTHER" id="PTHR42682">
    <property type="entry name" value="HYDROGENASE-4 COMPONENT F"/>
    <property type="match status" value="1"/>
</dbReference>
<feature type="transmembrane region" description="Helical" evidence="8">
    <location>
        <begin position="322"/>
        <end position="352"/>
    </location>
</feature>
<gene>
    <name evidence="10" type="primary">hyfB</name>
    <name evidence="10" type="ORF">CIG1485E_0145</name>
</gene>
<evidence type="ECO:0000256" key="7">
    <source>
        <dbReference type="RuleBase" id="RU000320"/>
    </source>
</evidence>
<keyword evidence="11" id="KW-1185">Reference proteome</keyword>
<dbReference type="InterPro" id="IPR052175">
    <property type="entry name" value="ComplexI-like_HydComp"/>
</dbReference>
<feature type="transmembrane region" description="Helical" evidence="8">
    <location>
        <begin position="292"/>
        <end position="316"/>
    </location>
</feature>
<feature type="transmembrane region" description="Helical" evidence="8">
    <location>
        <begin position="372"/>
        <end position="392"/>
    </location>
</feature>
<feature type="transmembrane region" description="Helical" evidence="8">
    <location>
        <begin position="102"/>
        <end position="121"/>
    </location>
</feature>
<sequence>MLEMIYSAFLILGVVSLALYKCPKTALWVGFGLPSLVSLYSVVIFITNINLTYGFKLAGNFIFSPEFILTPLSGFFSFLVVFISFGVGIYTIGYAKSLKNRANLAVFASLFNFFILSMLLVLSSSNVFSFIVLWEVMTLVSALLLKFNDEETSNKTVMIYLGVAQIGAFCIMIALLLISGVAGSMEFAQWQGFEISSGLSICVLTLLLVGFGSKAGMFPFHVWSPLAYPLAPSNVAALMSGVMSKMAIFGLIKFSLFLPINPGFGLSIMVLGALSALIGISYALVQKEYSKLIAYSSVENIGIILLGVGTGFYGIGLGEGTLALLGFVGALFHALNHATFKSLLFLGAGNIYNATQTKEIDKLGGLARKMPITAILFLIGVVSISALPPLNGFVSEWFIYRSMILGGLSESLLGRAVFALSIVALALTGAIVVFAFIKLYALIFAGVCKDEKIYNGAYEKSLFMPLGMFVLAFSCLYFGLGANNIIMFLGSVVMDLIPNATYSINIDVLSMPIIALLLCFLLILPFLLFGIFKANMSKARLSEPWACGFKFNSRMQTNSNAFVGDFKRIISKIIKFKEIKSQDSYFAKMNYESRSDDFWWNLLYAPVVRLNLYLGDKIGYMQNGKSSFYVIYILIYLYAMMIAGFYFLGE</sequence>
<feature type="transmembrane region" description="Helical" evidence="8">
    <location>
        <begin position="462"/>
        <end position="489"/>
    </location>
</feature>
<dbReference type="STRING" id="1244531.CIG2463D_0148"/>